<evidence type="ECO:0000313" key="1">
    <source>
        <dbReference type="EMBL" id="VDL79587.1"/>
    </source>
</evidence>
<name>A0A0N4YGP5_NIPBR</name>
<dbReference type="EMBL" id="UYSL01021989">
    <property type="protein sequence ID" value="VDL79587.1"/>
    <property type="molecule type" value="Genomic_DNA"/>
</dbReference>
<sequence>MTICTYNARTLASDASVEDLMMRTRKIKNNVIGLTETRKHRPLHVLFDIEEFLESPKNIKRRLCHETLKLSRQRSSKSRR</sequence>
<gene>
    <name evidence="1" type="ORF">NBR_LOCUS15993</name>
</gene>
<evidence type="ECO:0000313" key="2">
    <source>
        <dbReference type="Proteomes" id="UP000271162"/>
    </source>
</evidence>
<organism evidence="3">
    <name type="scientific">Nippostrongylus brasiliensis</name>
    <name type="common">Rat hookworm</name>
    <dbReference type="NCBI Taxonomy" id="27835"/>
    <lineage>
        <taxon>Eukaryota</taxon>
        <taxon>Metazoa</taxon>
        <taxon>Ecdysozoa</taxon>
        <taxon>Nematoda</taxon>
        <taxon>Chromadorea</taxon>
        <taxon>Rhabditida</taxon>
        <taxon>Rhabditina</taxon>
        <taxon>Rhabditomorpha</taxon>
        <taxon>Strongyloidea</taxon>
        <taxon>Heligmosomidae</taxon>
        <taxon>Nippostrongylus</taxon>
    </lineage>
</organism>
<proteinExistence type="predicted"/>
<reference evidence="1 2" key="2">
    <citation type="submission" date="2018-11" db="EMBL/GenBank/DDBJ databases">
        <authorList>
            <consortium name="Pathogen Informatics"/>
        </authorList>
    </citation>
    <scope>NUCLEOTIDE SEQUENCE [LARGE SCALE GENOMIC DNA]</scope>
</reference>
<dbReference type="WBParaSite" id="NBR_0001599201-mRNA-1">
    <property type="protein sequence ID" value="NBR_0001599201-mRNA-1"/>
    <property type="gene ID" value="NBR_0001599201"/>
</dbReference>
<keyword evidence="2" id="KW-1185">Reference proteome</keyword>
<accession>A0A0N4YGP5</accession>
<dbReference type="Proteomes" id="UP000271162">
    <property type="component" value="Unassembled WGS sequence"/>
</dbReference>
<protein>
    <submittedName>
        <fullName evidence="3">Antitoxin</fullName>
    </submittedName>
</protein>
<dbReference type="AlphaFoldDB" id="A0A0N4YGP5"/>
<evidence type="ECO:0000313" key="3">
    <source>
        <dbReference type="WBParaSite" id="NBR_0001599201-mRNA-1"/>
    </source>
</evidence>
<reference evidence="3" key="1">
    <citation type="submission" date="2017-02" db="UniProtKB">
        <authorList>
            <consortium name="WormBaseParasite"/>
        </authorList>
    </citation>
    <scope>IDENTIFICATION</scope>
</reference>